<sequence length="167" mass="19322">MSNQRQQGNQSNNRTNIWTFGLQLGLFAGLIWGGARGLMYFFRLTDVVPGYLAEPFFKTSFLKTQTGYYVGWLFFILFSIVAAMLYTIFMRRLKGPYPGIIYGIVWWLVIFLVLGPMFGMTKKVTALPVDTLISEFCLYLLWGLFIGYTAAMEYTDERRREPQKALQ</sequence>
<keyword evidence="1" id="KW-0812">Transmembrane</keyword>
<organism evidence="2 3">
    <name type="scientific">Paenibacillus woosongensis</name>
    <dbReference type="NCBI Taxonomy" id="307580"/>
    <lineage>
        <taxon>Bacteria</taxon>
        <taxon>Bacillati</taxon>
        <taxon>Bacillota</taxon>
        <taxon>Bacilli</taxon>
        <taxon>Bacillales</taxon>
        <taxon>Paenibacillaceae</taxon>
        <taxon>Paenibacillus</taxon>
    </lineage>
</organism>
<feature type="transmembrane region" description="Helical" evidence="1">
    <location>
        <begin position="20"/>
        <end position="42"/>
    </location>
</feature>
<reference evidence="2 3" key="1">
    <citation type="submission" date="2019-11" db="EMBL/GenBank/DDBJ databases">
        <title>Draft genome sequences of five Paenibacillus species of dairy origin.</title>
        <authorList>
            <person name="Olajide A.M."/>
            <person name="Chen S."/>
            <person name="Lapointe G."/>
        </authorList>
    </citation>
    <scope>NUCLEOTIDE SEQUENCE [LARGE SCALE GENOMIC DNA]</scope>
    <source>
        <strain evidence="2 3">12CR55</strain>
    </source>
</reference>
<evidence type="ECO:0000256" key="1">
    <source>
        <dbReference type="SAM" id="Phobius"/>
    </source>
</evidence>
<evidence type="ECO:0000313" key="3">
    <source>
        <dbReference type="Proteomes" id="UP000447876"/>
    </source>
</evidence>
<dbReference type="AlphaFoldDB" id="A0A7X3CM51"/>
<evidence type="ECO:0000313" key="2">
    <source>
        <dbReference type="EMBL" id="MUG44800.1"/>
    </source>
</evidence>
<dbReference type="RefSeq" id="WP_155610213.1">
    <property type="nucleotide sequence ID" value="NZ_WNZW01000002.1"/>
</dbReference>
<dbReference type="InterPro" id="IPR024563">
    <property type="entry name" value="YqhR"/>
</dbReference>
<feature type="transmembrane region" description="Helical" evidence="1">
    <location>
        <begin position="100"/>
        <end position="120"/>
    </location>
</feature>
<keyword evidence="1" id="KW-1133">Transmembrane helix</keyword>
<dbReference type="Proteomes" id="UP000447876">
    <property type="component" value="Unassembled WGS sequence"/>
</dbReference>
<feature type="transmembrane region" description="Helical" evidence="1">
    <location>
        <begin position="132"/>
        <end position="151"/>
    </location>
</feature>
<dbReference type="Pfam" id="PF11085">
    <property type="entry name" value="YqhR"/>
    <property type="match status" value="1"/>
</dbReference>
<dbReference type="OrthoDB" id="2691442at2"/>
<dbReference type="EMBL" id="WNZW01000002">
    <property type="protein sequence ID" value="MUG44800.1"/>
    <property type="molecule type" value="Genomic_DNA"/>
</dbReference>
<name>A0A7X3CM51_9BACL</name>
<accession>A0A7X3CM51</accession>
<proteinExistence type="predicted"/>
<keyword evidence="1" id="KW-0472">Membrane</keyword>
<protein>
    <submittedName>
        <fullName evidence="2">DUF1440 domain-containing protein</fullName>
    </submittedName>
</protein>
<comment type="caution">
    <text evidence="2">The sequence shown here is derived from an EMBL/GenBank/DDBJ whole genome shotgun (WGS) entry which is preliminary data.</text>
</comment>
<gene>
    <name evidence="2" type="ORF">GNP95_07295</name>
</gene>
<feature type="transmembrane region" description="Helical" evidence="1">
    <location>
        <begin position="69"/>
        <end position="88"/>
    </location>
</feature>